<organism evidence="7 8">
    <name type="scientific">Acinetobacter baumannii</name>
    <dbReference type="NCBI Taxonomy" id="470"/>
    <lineage>
        <taxon>Bacteria</taxon>
        <taxon>Pseudomonadati</taxon>
        <taxon>Pseudomonadota</taxon>
        <taxon>Gammaproteobacteria</taxon>
        <taxon>Moraxellales</taxon>
        <taxon>Moraxellaceae</taxon>
        <taxon>Acinetobacter</taxon>
        <taxon>Acinetobacter calcoaceticus/baumannii complex</taxon>
    </lineage>
</organism>
<dbReference type="GO" id="GO:0003959">
    <property type="term" value="F:NADPH dehydrogenase activity"/>
    <property type="evidence" value="ECO:0007669"/>
    <property type="project" value="InterPro"/>
</dbReference>
<evidence type="ECO:0000256" key="4">
    <source>
        <dbReference type="ARBA" id="ARBA00022857"/>
    </source>
</evidence>
<evidence type="ECO:0000313" key="7">
    <source>
        <dbReference type="EMBL" id="RSR52051.1"/>
    </source>
</evidence>
<evidence type="ECO:0000256" key="5">
    <source>
        <dbReference type="ARBA" id="ARBA00023002"/>
    </source>
</evidence>
<keyword evidence="2" id="KW-0285">Flavoprotein</keyword>
<keyword evidence="5" id="KW-0560">Oxidoreductase</keyword>
<comment type="cofactor">
    <cofactor evidence="1">
        <name>FMN</name>
        <dbReference type="ChEBI" id="CHEBI:58210"/>
    </cofactor>
</comment>
<evidence type="ECO:0000256" key="3">
    <source>
        <dbReference type="ARBA" id="ARBA00022643"/>
    </source>
</evidence>
<keyword evidence="3" id="KW-0288">FMN</keyword>
<dbReference type="InterPro" id="IPR001155">
    <property type="entry name" value="OxRdtase_FMN_N"/>
</dbReference>
<dbReference type="GO" id="GO:0050661">
    <property type="term" value="F:NADP binding"/>
    <property type="evidence" value="ECO:0007669"/>
    <property type="project" value="InterPro"/>
</dbReference>
<dbReference type="AlphaFoldDB" id="A0A429MMV8"/>
<dbReference type="EMBL" id="RFDI01000861">
    <property type="protein sequence ID" value="RSR52051.1"/>
    <property type="molecule type" value="Genomic_DNA"/>
</dbReference>
<dbReference type="SUPFAM" id="SSF51395">
    <property type="entry name" value="FMN-linked oxidoreductases"/>
    <property type="match status" value="1"/>
</dbReference>
<evidence type="ECO:0000313" key="8">
    <source>
        <dbReference type="Proteomes" id="UP000280073"/>
    </source>
</evidence>
<dbReference type="Gene3D" id="3.20.20.70">
    <property type="entry name" value="Aldolase class I"/>
    <property type="match status" value="1"/>
</dbReference>
<dbReference type="InterPro" id="IPR013785">
    <property type="entry name" value="Aldolase_TIM"/>
</dbReference>
<gene>
    <name evidence="7" type="ORF">EA686_15285</name>
</gene>
<dbReference type="Pfam" id="PF00724">
    <property type="entry name" value="Oxidored_FMN"/>
    <property type="match status" value="1"/>
</dbReference>
<protein>
    <submittedName>
        <fullName evidence="7">Oxidoreductase</fullName>
    </submittedName>
</protein>
<dbReference type="PANTHER" id="PTHR43303:SF4">
    <property type="entry name" value="NADPH DEHYDROGENASE C23G7.10C-RELATED"/>
    <property type="match status" value="1"/>
</dbReference>
<feature type="non-terminal residue" evidence="7">
    <location>
        <position position="1"/>
    </location>
</feature>
<dbReference type="PANTHER" id="PTHR43303">
    <property type="entry name" value="NADPH DEHYDROGENASE C23G7.10C-RELATED"/>
    <property type="match status" value="1"/>
</dbReference>
<keyword evidence="4" id="KW-0521">NADP</keyword>
<evidence type="ECO:0000259" key="6">
    <source>
        <dbReference type="Pfam" id="PF00724"/>
    </source>
</evidence>
<dbReference type="GO" id="GO:0010181">
    <property type="term" value="F:FMN binding"/>
    <property type="evidence" value="ECO:0007669"/>
    <property type="project" value="InterPro"/>
</dbReference>
<dbReference type="Proteomes" id="UP000280073">
    <property type="component" value="Unassembled WGS sequence"/>
</dbReference>
<evidence type="ECO:0000256" key="1">
    <source>
        <dbReference type="ARBA" id="ARBA00001917"/>
    </source>
</evidence>
<sequence length="88" mass="9686">GAGYQVPFAEQVKKHVAIPVIAVGLITDPQHAEQILENQADAIGLARAMLYDPRWPWHAAATLGAKVKIAPQYLRCQPHGLKQLFDSF</sequence>
<proteinExistence type="predicted"/>
<name>A0A429MMV8_ACIBA</name>
<accession>A0A429MMV8</accession>
<reference evidence="7 8" key="1">
    <citation type="submission" date="2018-10" db="EMBL/GenBank/DDBJ databases">
        <title>GWAS and RNA-Seq identify cryptic mechanisms of antimicrobial resistance in Acinetobacter baumannii.</title>
        <authorList>
            <person name="Sahl J.W."/>
        </authorList>
    </citation>
    <scope>NUCLEOTIDE SEQUENCE [LARGE SCALE GENOMIC DNA]</scope>
    <source>
        <strain evidence="7 8">TG28175</strain>
    </source>
</reference>
<comment type="caution">
    <text evidence="7">The sequence shown here is derived from an EMBL/GenBank/DDBJ whole genome shotgun (WGS) entry which is preliminary data.</text>
</comment>
<feature type="domain" description="NADH:flavin oxidoreductase/NADH oxidase N-terminal" evidence="6">
    <location>
        <begin position="5"/>
        <end position="60"/>
    </location>
</feature>
<evidence type="ECO:0000256" key="2">
    <source>
        <dbReference type="ARBA" id="ARBA00022630"/>
    </source>
</evidence>
<dbReference type="InterPro" id="IPR044152">
    <property type="entry name" value="YqjM-like"/>
</dbReference>